<dbReference type="dictyBase" id="DDB_G0270490"/>
<sequence>MKMEEYTFIKRGDGYTLDSKFPNQLNGVITHQEFNSIIQEFHSTVNRLPTLLYLVLPVLAILIFLVKFLGLSFLHFLVVMGIILAFDLGILIFIIVFYIVNKVKFGDLIKSLNQQYQHRSISFSSASFFLFKIKMHYNIIGVANDTPFGPTSETSPLIASVHNV</sequence>
<proteinExistence type="predicted"/>
<name>Q55E76_DICDI</name>
<feature type="transmembrane region" description="Helical" evidence="1">
    <location>
        <begin position="76"/>
        <end position="100"/>
    </location>
</feature>
<dbReference type="AlphaFoldDB" id="Q55E76"/>
<protein>
    <submittedName>
        <fullName evidence="2">Uncharacterized protein</fullName>
    </submittedName>
</protein>
<comment type="caution">
    <text evidence="2">The sequence shown here is derived from an EMBL/GenBank/DDBJ whole genome shotgun (WGS) entry which is preliminary data.</text>
</comment>
<evidence type="ECO:0000313" key="3">
    <source>
        <dbReference type="Proteomes" id="UP000002195"/>
    </source>
</evidence>
<dbReference type="HOGENOM" id="CLU_1622048_0_0_1"/>
<dbReference type="GeneID" id="8616846"/>
<keyword evidence="1" id="KW-0472">Membrane</keyword>
<gene>
    <name evidence="2" type="ORF">DDB_G0270490</name>
</gene>
<dbReference type="KEGG" id="ddi:DDB_G0270490"/>
<keyword evidence="3" id="KW-1185">Reference proteome</keyword>
<evidence type="ECO:0000313" key="2">
    <source>
        <dbReference type="EMBL" id="EAL72595.1"/>
    </source>
</evidence>
<keyword evidence="1" id="KW-1133">Transmembrane helix</keyword>
<dbReference type="Proteomes" id="UP000002195">
    <property type="component" value="Unassembled WGS sequence"/>
</dbReference>
<accession>Q55E76</accession>
<dbReference type="InParanoid" id="Q55E76"/>
<dbReference type="EMBL" id="AAFI02000005">
    <property type="protein sequence ID" value="EAL72595.1"/>
    <property type="molecule type" value="Genomic_DNA"/>
</dbReference>
<keyword evidence="1" id="KW-0812">Transmembrane</keyword>
<dbReference type="VEuPathDB" id="AmoebaDB:DDB_G0270490"/>
<organism evidence="2 3">
    <name type="scientific">Dictyostelium discoideum</name>
    <name type="common">Social amoeba</name>
    <dbReference type="NCBI Taxonomy" id="44689"/>
    <lineage>
        <taxon>Eukaryota</taxon>
        <taxon>Amoebozoa</taxon>
        <taxon>Evosea</taxon>
        <taxon>Eumycetozoa</taxon>
        <taxon>Dictyostelia</taxon>
        <taxon>Dictyosteliales</taxon>
        <taxon>Dictyosteliaceae</taxon>
        <taxon>Dictyostelium</taxon>
    </lineage>
</organism>
<dbReference type="RefSeq" id="XP_645905.1">
    <property type="nucleotide sequence ID" value="XM_640813.1"/>
</dbReference>
<evidence type="ECO:0000256" key="1">
    <source>
        <dbReference type="SAM" id="Phobius"/>
    </source>
</evidence>
<reference evidence="2 3" key="1">
    <citation type="journal article" date="2005" name="Nature">
        <title>The genome of the social amoeba Dictyostelium discoideum.</title>
        <authorList>
            <consortium name="The Dictyostelium discoideum Sequencing Consortium"/>
            <person name="Eichinger L."/>
            <person name="Pachebat J.A."/>
            <person name="Glockner G."/>
            <person name="Rajandream M.A."/>
            <person name="Sucgang R."/>
            <person name="Berriman M."/>
            <person name="Song J."/>
            <person name="Olsen R."/>
            <person name="Szafranski K."/>
            <person name="Xu Q."/>
            <person name="Tunggal B."/>
            <person name="Kummerfeld S."/>
            <person name="Madera M."/>
            <person name="Konfortov B.A."/>
            <person name="Rivero F."/>
            <person name="Bankier A.T."/>
            <person name="Lehmann R."/>
            <person name="Hamlin N."/>
            <person name="Davies R."/>
            <person name="Gaudet P."/>
            <person name="Fey P."/>
            <person name="Pilcher K."/>
            <person name="Chen G."/>
            <person name="Saunders D."/>
            <person name="Sodergren E."/>
            <person name="Davis P."/>
            <person name="Kerhornou A."/>
            <person name="Nie X."/>
            <person name="Hall N."/>
            <person name="Anjard C."/>
            <person name="Hemphill L."/>
            <person name="Bason N."/>
            <person name="Farbrother P."/>
            <person name="Desany B."/>
            <person name="Just E."/>
            <person name="Morio T."/>
            <person name="Rost R."/>
            <person name="Churcher C."/>
            <person name="Cooper J."/>
            <person name="Haydock S."/>
            <person name="van Driessche N."/>
            <person name="Cronin A."/>
            <person name="Goodhead I."/>
            <person name="Muzny D."/>
            <person name="Mourier T."/>
            <person name="Pain A."/>
            <person name="Lu M."/>
            <person name="Harper D."/>
            <person name="Lindsay R."/>
            <person name="Hauser H."/>
            <person name="James K."/>
            <person name="Quiles M."/>
            <person name="Madan Babu M."/>
            <person name="Saito T."/>
            <person name="Buchrieser C."/>
            <person name="Wardroper A."/>
            <person name="Felder M."/>
            <person name="Thangavelu M."/>
            <person name="Johnson D."/>
            <person name="Knights A."/>
            <person name="Loulseged H."/>
            <person name="Mungall K."/>
            <person name="Oliver K."/>
            <person name="Price C."/>
            <person name="Quail M.A."/>
            <person name="Urushihara H."/>
            <person name="Hernandez J."/>
            <person name="Rabbinowitsch E."/>
            <person name="Steffen D."/>
            <person name="Sanders M."/>
            <person name="Ma J."/>
            <person name="Kohara Y."/>
            <person name="Sharp S."/>
            <person name="Simmonds M."/>
            <person name="Spiegler S."/>
            <person name="Tivey A."/>
            <person name="Sugano S."/>
            <person name="White B."/>
            <person name="Walker D."/>
            <person name="Woodward J."/>
            <person name="Winckler T."/>
            <person name="Tanaka Y."/>
            <person name="Shaulsky G."/>
            <person name="Schleicher M."/>
            <person name="Weinstock G."/>
            <person name="Rosenthal A."/>
            <person name="Cox E.C."/>
            <person name="Chisholm R.L."/>
            <person name="Gibbs R."/>
            <person name="Loomis W.F."/>
            <person name="Platzer M."/>
            <person name="Kay R.R."/>
            <person name="Williams J."/>
            <person name="Dear P.H."/>
            <person name="Noegel A.A."/>
            <person name="Barrell B."/>
            <person name="Kuspa A."/>
        </authorList>
    </citation>
    <scope>NUCLEOTIDE SEQUENCE [LARGE SCALE GENOMIC DNA]</scope>
    <source>
        <strain evidence="2 3">AX4</strain>
    </source>
</reference>
<dbReference type="FunCoup" id="Q55E76">
    <property type="interactions" value="131"/>
</dbReference>
<feature type="transmembrane region" description="Helical" evidence="1">
    <location>
        <begin position="51"/>
        <end position="70"/>
    </location>
</feature>
<dbReference type="PaxDb" id="44689-DDB0201697"/>